<organism evidence="1 3">
    <name type="scientific">Nesidiocoris tenuis</name>
    <dbReference type="NCBI Taxonomy" id="355587"/>
    <lineage>
        <taxon>Eukaryota</taxon>
        <taxon>Metazoa</taxon>
        <taxon>Ecdysozoa</taxon>
        <taxon>Arthropoda</taxon>
        <taxon>Hexapoda</taxon>
        <taxon>Insecta</taxon>
        <taxon>Pterygota</taxon>
        <taxon>Neoptera</taxon>
        <taxon>Paraneoptera</taxon>
        <taxon>Hemiptera</taxon>
        <taxon>Heteroptera</taxon>
        <taxon>Panheteroptera</taxon>
        <taxon>Cimicomorpha</taxon>
        <taxon>Miridae</taxon>
        <taxon>Dicyphina</taxon>
        <taxon>Nesidiocoris</taxon>
    </lineage>
</organism>
<dbReference type="EMBL" id="CADCXU010034931">
    <property type="protein sequence ID" value="CAB0020086.1"/>
    <property type="molecule type" value="Genomic_DNA"/>
</dbReference>
<reference evidence="1 3" key="1">
    <citation type="submission" date="2020-02" db="EMBL/GenBank/DDBJ databases">
        <authorList>
            <person name="Ferguson B K."/>
        </authorList>
    </citation>
    <scope>NUCLEOTIDE SEQUENCE [LARGE SCALE GENOMIC DNA]</scope>
</reference>
<keyword evidence="3" id="KW-1185">Reference proteome</keyword>
<accession>A0A6H5HHU4</accession>
<dbReference type="AlphaFoldDB" id="A0A6H5HHU4"/>
<gene>
    <name evidence="1" type="ORF">NTEN_LOCUS21614</name>
    <name evidence="2" type="ORF">NTEN_LOCUS23697</name>
</gene>
<evidence type="ECO:0000313" key="3">
    <source>
        <dbReference type="Proteomes" id="UP000479000"/>
    </source>
</evidence>
<feature type="non-terminal residue" evidence="1">
    <location>
        <position position="50"/>
    </location>
</feature>
<evidence type="ECO:0000313" key="1">
    <source>
        <dbReference type="EMBL" id="CAB0017638.1"/>
    </source>
</evidence>
<sequence length="50" mass="5669">MEKHLLMLAQESVNPSSRIESRVTTSSPFYNCITMDPLAIKRQRIACSIT</sequence>
<proteinExistence type="predicted"/>
<evidence type="ECO:0000313" key="2">
    <source>
        <dbReference type="EMBL" id="CAB0020086.1"/>
    </source>
</evidence>
<dbReference type="EMBL" id="CADCXU010031751">
    <property type="protein sequence ID" value="CAB0017638.1"/>
    <property type="molecule type" value="Genomic_DNA"/>
</dbReference>
<protein>
    <submittedName>
        <fullName evidence="1">Uncharacterized protein</fullName>
    </submittedName>
</protein>
<dbReference type="Proteomes" id="UP000479000">
    <property type="component" value="Unassembled WGS sequence"/>
</dbReference>
<name>A0A6H5HHU4_9HEMI</name>